<evidence type="ECO:0000256" key="3">
    <source>
        <dbReference type="ARBA" id="ARBA00022833"/>
    </source>
</evidence>
<dbReference type="PANTHER" id="PTHR43102">
    <property type="entry name" value="SLR1143 PROTEIN"/>
    <property type="match status" value="1"/>
</dbReference>
<feature type="domain" description="FYVE-type" evidence="6">
    <location>
        <begin position="12"/>
        <end position="72"/>
    </location>
</feature>
<feature type="compositionally biased region" description="Polar residues" evidence="5">
    <location>
        <begin position="106"/>
        <end position="123"/>
    </location>
</feature>
<protein>
    <recommendedName>
        <fullName evidence="6">FYVE-type domain-containing protein</fullName>
    </recommendedName>
</protein>
<dbReference type="InterPro" id="IPR013083">
    <property type="entry name" value="Znf_RING/FYVE/PHD"/>
</dbReference>
<organism evidence="7 8">
    <name type="scientific">Pythium oligandrum</name>
    <name type="common">Mycoparasitic fungus</name>
    <dbReference type="NCBI Taxonomy" id="41045"/>
    <lineage>
        <taxon>Eukaryota</taxon>
        <taxon>Sar</taxon>
        <taxon>Stramenopiles</taxon>
        <taxon>Oomycota</taxon>
        <taxon>Peronosporomycetes</taxon>
        <taxon>Pythiales</taxon>
        <taxon>Pythiaceae</taxon>
        <taxon>Pythium</taxon>
    </lineage>
</organism>
<gene>
    <name evidence="7" type="ORF">Poli38472_011453</name>
</gene>
<accession>A0A8K1FNE6</accession>
<dbReference type="Proteomes" id="UP000794436">
    <property type="component" value="Unassembled WGS sequence"/>
</dbReference>
<feature type="compositionally biased region" description="Polar residues" evidence="5">
    <location>
        <begin position="386"/>
        <end position="395"/>
    </location>
</feature>
<name>A0A8K1FNE6_PYTOL</name>
<dbReference type="InterPro" id="IPR017455">
    <property type="entry name" value="Znf_FYVE-rel"/>
</dbReference>
<evidence type="ECO:0000256" key="2">
    <source>
        <dbReference type="ARBA" id="ARBA00022771"/>
    </source>
</evidence>
<evidence type="ECO:0000259" key="6">
    <source>
        <dbReference type="PROSITE" id="PS50178"/>
    </source>
</evidence>
<dbReference type="PANTHER" id="PTHR43102:SF2">
    <property type="entry name" value="GAF DOMAIN-CONTAINING PROTEIN"/>
    <property type="match status" value="1"/>
</dbReference>
<keyword evidence="2 4" id="KW-0863">Zinc-finger</keyword>
<keyword evidence="3" id="KW-0862">Zinc</keyword>
<evidence type="ECO:0000256" key="5">
    <source>
        <dbReference type="SAM" id="MobiDB-lite"/>
    </source>
</evidence>
<dbReference type="Gene3D" id="3.30.40.10">
    <property type="entry name" value="Zinc/RING finger domain, C3HC4 (zinc finger)"/>
    <property type="match status" value="1"/>
</dbReference>
<dbReference type="SUPFAM" id="SSF57903">
    <property type="entry name" value="FYVE/PHD zinc finger"/>
    <property type="match status" value="1"/>
</dbReference>
<sequence>MRGVPISSWKPNERAIHCAICTKKFGFFRRKHHCRACGDVYCRRCLGFCLVDVPLAGVDISYTCIKCIRQHNSKPSLVDDLASLARSFDQSADTRVVRTRPDSASFVASPSSDVSTPATSPGSALTPCGSPSDWDIEYKVIVSQYHNPRLHSVCSLVGDFLECKGGAIVLMEDTHVWVIAHKGLRSRALHSGSFLSICHQAMKTNESFTASRERKQSADPSKDPTEIFRFFGVAPIRLKDQQAKPIGCIVGLDTKPRDDITAKRVQKTLENLSRLVMNLLTEEQNILRIYTSGDFKIFASNSLDSASCNMSTFQRFGVPSPTSSLGASPVSRLELARSRSYEDSTNYDDLSFFARYAPDAPSMATEKLSSSNPEPHRKLVPMKQLRSPNQSMKSA</sequence>
<dbReference type="PROSITE" id="PS50178">
    <property type="entry name" value="ZF_FYVE"/>
    <property type="match status" value="1"/>
</dbReference>
<proteinExistence type="predicted"/>
<feature type="region of interest" description="Disordered" evidence="5">
    <location>
        <begin position="363"/>
        <end position="395"/>
    </location>
</feature>
<evidence type="ECO:0000256" key="4">
    <source>
        <dbReference type="PROSITE-ProRule" id="PRU00091"/>
    </source>
</evidence>
<reference evidence="7" key="1">
    <citation type="submission" date="2019-03" db="EMBL/GenBank/DDBJ databases">
        <title>Long read genome sequence of the mycoparasitic Pythium oligandrum ATCC 38472 isolated from sugarbeet rhizosphere.</title>
        <authorList>
            <person name="Gaulin E."/>
        </authorList>
    </citation>
    <scope>NUCLEOTIDE SEQUENCE</scope>
    <source>
        <strain evidence="7">ATCC 38472_TT</strain>
    </source>
</reference>
<dbReference type="InterPro" id="IPR011011">
    <property type="entry name" value="Znf_FYVE_PHD"/>
</dbReference>
<comment type="caution">
    <text evidence="7">The sequence shown here is derived from an EMBL/GenBank/DDBJ whole genome shotgun (WGS) entry which is preliminary data.</text>
</comment>
<dbReference type="GO" id="GO:0008270">
    <property type="term" value="F:zinc ion binding"/>
    <property type="evidence" value="ECO:0007669"/>
    <property type="project" value="UniProtKB-KW"/>
</dbReference>
<evidence type="ECO:0000313" key="8">
    <source>
        <dbReference type="Proteomes" id="UP000794436"/>
    </source>
</evidence>
<keyword evidence="1" id="KW-0479">Metal-binding</keyword>
<dbReference type="AlphaFoldDB" id="A0A8K1FNE6"/>
<evidence type="ECO:0000313" key="7">
    <source>
        <dbReference type="EMBL" id="TMW64573.1"/>
    </source>
</evidence>
<dbReference type="EMBL" id="SPLM01000039">
    <property type="protein sequence ID" value="TMW64573.1"/>
    <property type="molecule type" value="Genomic_DNA"/>
</dbReference>
<dbReference type="SMART" id="SM00064">
    <property type="entry name" value="FYVE"/>
    <property type="match status" value="1"/>
</dbReference>
<dbReference type="Pfam" id="PF01363">
    <property type="entry name" value="FYVE"/>
    <property type="match status" value="1"/>
</dbReference>
<dbReference type="OrthoDB" id="660555at2759"/>
<feature type="region of interest" description="Disordered" evidence="5">
    <location>
        <begin position="103"/>
        <end position="126"/>
    </location>
</feature>
<dbReference type="InterPro" id="IPR000306">
    <property type="entry name" value="Znf_FYVE"/>
</dbReference>
<keyword evidence="8" id="KW-1185">Reference proteome</keyword>
<evidence type="ECO:0000256" key="1">
    <source>
        <dbReference type="ARBA" id="ARBA00022723"/>
    </source>
</evidence>